<evidence type="ECO:0000313" key="3">
    <source>
        <dbReference type="Proteomes" id="UP000269945"/>
    </source>
</evidence>
<dbReference type="Proteomes" id="UP000269945">
    <property type="component" value="Unassembled WGS sequence"/>
</dbReference>
<gene>
    <name evidence="2" type="ORF">BN2614_LOCUS1</name>
</gene>
<evidence type="ECO:0000256" key="1">
    <source>
        <dbReference type="SAM" id="MobiDB-lite"/>
    </source>
</evidence>
<dbReference type="EMBL" id="CYRY02045135">
    <property type="protein sequence ID" value="VCX40438.1"/>
    <property type="molecule type" value="Genomic_DNA"/>
</dbReference>
<accession>A0A9X9MA51</accession>
<sequence length="120" mass="13316">MCARISYLFSFRFPRASVCPALALRSCRCGSRQAQHRYKRWQAPCGAMAWPGWCLGDGLRAHRGARHPTRPASGWKLAQGSDGAHGGLPPQQGLLWEGLMGIRPDEPGSVLVWWQTFSPE</sequence>
<proteinExistence type="predicted"/>
<evidence type="ECO:0000313" key="2">
    <source>
        <dbReference type="EMBL" id="VCX40438.1"/>
    </source>
</evidence>
<comment type="caution">
    <text evidence="2">The sequence shown here is derived from an EMBL/GenBank/DDBJ whole genome shotgun (WGS) entry which is preliminary data.</text>
</comment>
<protein>
    <submittedName>
        <fullName evidence="2">Uncharacterized protein</fullName>
    </submittedName>
</protein>
<reference evidence="2 3" key="1">
    <citation type="submission" date="2018-10" db="EMBL/GenBank/DDBJ databases">
        <authorList>
            <person name="Ekblom R."/>
            <person name="Jareborg N."/>
        </authorList>
    </citation>
    <scope>NUCLEOTIDE SEQUENCE [LARGE SCALE GENOMIC DNA]</scope>
    <source>
        <tissue evidence="2">Muscle</tissue>
    </source>
</reference>
<organism evidence="2 3">
    <name type="scientific">Gulo gulo</name>
    <name type="common">Wolverine</name>
    <name type="synonym">Gluton</name>
    <dbReference type="NCBI Taxonomy" id="48420"/>
    <lineage>
        <taxon>Eukaryota</taxon>
        <taxon>Metazoa</taxon>
        <taxon>Chordata</taxon>
        <taxon>Craniata</taxon>
        <taxon>Vertebrata</taxon>
        <taxon>Euteleostomi</taxon>
        <taxon>Mammalia</taxon>
        <taxon>Eutheria</taxon>
        <taxon>Laurasiatheria</taxon>
        <taxon>Carnivora</taxon>
        <taxon>Caniformia</taxon>
        <taxon>Musteloidea</taxon>
        <taxon>Mustelidae</taxon>
        <taxon>Guloninae</taxon>
        <taxon>Gulo</taxon>
    </lineage>
</organism>
<feature type="region of interest" description="Disordered" evidence="1">
    <location>
        <begin position="66"/>
        <end position="86"/>
    </location>
</feature>
<dbReference type="AlphaFoldDB" id="A0A9X9MA51"/>
<keyword evidence="3" id="KW-1185">Reference proteome</keyword>
<name>A0A9X9MA51_GULGU</name>